<comment type="similarity">
    <text evidence="1">Belongs to the avfA family.</text>
</comment>
<dbReference type="OrthoDB" id="10250730at2759"/>
<dbReference type="PANTHER" id="PTHR43355:SF2">
    <property type="entry name" value="FLAVIN REDUCTASE (NADPH)"/>
    <property type="match status" value="1"/>
</dbReference>
<evidence type="ECO:0000313" key="3">
    <source>
        <dbReference type="EMBL" id="KOS38875.1"/>
    </source>
</evidence>
<feature type="domain" description="NAD(P)-binding" evidence="2">
    <location>
        <begin position="19"/>
        <end position="143"/>
    </location>
</feature>
<name>A0A0M9WBY7_9EURO</name>
<keyword evidence="4" id="KW-1185">Reference proteome</keyword>
<dbReference type="GO" id="GO:0016646">
    <property type="term" value="F:oxidoreductase activity, acting on the CH-NH group of donors, NAD or NADP as acceptor"/>
    <property type="evidence" value="ECO:0007669"/>
    <property type="project" value="TreeGrafter"/>
</dbReference>
<dbReference type="InterPro" id="IPR016040">
    <property type="entry name" value="NAD(P)-bd_dom"/>
</dbReference>
<evidence type="ECO:0000256" key="1">
    <source>
        <dbReference type="ARBA" id="ARBA00038376"/>
    </source>
</evidence>
<dbReference type="InterPro" id="IPR051606">
    <property type="entry name" value="Polyketide_Oxido-like"/>
</dbReference>
<dbReference type="AlphaFoldDB" id="A0A0M9WBY7"/>
<accession>A0A0M9WBY7</accession>
<dbReference type="Proteomes" id="UP000037696">
    <property type="component" value="Unassembled WGS sequence"/>
</dbReference>
<dbReference type="STRING" id="229535.A0A0M9WBY7"/>
<dbReference type="InterPro" id="IPR036291">
    <property type="entry name" value="NAD(P)-bd_dom_sf"/>
</dbReference>
<dbReference type="SUPFAM" id="SSF51735">
    <property type="entry name" value="NAD(P)-binding Rossmann-fold domains"/>
    <property type="match status" value="1"/>
</dbReference>
<dbReference type="EMBL" id="LHQQ01000231">
    <property type="protein sequence ID" value="KOS38875.1"/>
    <property type="molecule type" value="Genomic_DNA"/>
</dbReference>
<gene>
    <name evidence="3" type="ORF">ACN38_g10298</name>
</gene>
<protein>
    <recommendedName>
        <fullName evidence="2">NAD(P)-binding domain-containing protein</fullName>
    </recommendedName>
</protein>
<comment type="caution">
    <text evidence="3">The sequence shown here is derived from an EMBL/GenBank/DDBJ whole genome shotgun (WGS) entry which is preliminary data.</text>
</comment>
<dbReference type="PANTHER" id="PTHR43355">
    <property type="entry name" value="FLAVIN REDUCTASE (NADPH)"/>
    <property type="match status" value="1"/>
</dbReference>
<evidence type="ECO:0000259" key="2">
    <source>
        <dbReference type="Pfam" id="PF13460"/>
    </source>
</evidence>
<organism evidence="3 4">
    <name type="scientific">Penicillium nordicum</name>
    <dbReference type="NCBI Taxonomy" id="229535"/>
    <lineage>
        <taxon>Eukaryota</taxon>
        <taxon>Fungi</taxon>
        <taxon>Dikarya</taxon>
        <taxon>Ascomycota</taxon>
        <taxon>Pezizomycotina</taxon>
        <taxon>Eurotiomycetes</taxon>
        <taxon>Eurotiomycetidae</taxon>
        <taxon>Eurotiales</taxon>
        <taxon>Aspergillaceae</taxon>
        <taxon>Penicillium</taxon>
    </lineage>
</organism>
<reference evidence="3 4" key="1">
    <citation type="submission" date="2015-08" db="EMBL/GenBank/DDBJ databases">
        <title>Genome sequencing of Penicillium nordicum.</title>
        <authorList>
            <person name="Nguyen H.D."/>
            <person name="Seifert K.A."/>
        </authorList>
    </citation>
    <scope>NUCLEOTIDE SEQUENCE [LARGE SCALE GENOMIC DNA]</scope>
    <source>
        <strain evidence="3 4">DAOMC 185683</strain>
    </source>
</reference>
<proteinExistence type="inferred from homology"/>
<dbReference type="Gene3D" id="3.40.50.720">
    <property type="entry name" value="NAD(P)-binding Rossmann-like Domain"/>
    <property type="match status" value="2"/>
</dbReference>
<sequence length="314" mass="34455">MSDTSNRQSALVGVIGPAGFGGSYLTAELIRRGHTVVGISRNPQSFGIHEKYRPRLLDIESSTVLQLADSFRDLDTLVSEYGPHTQGADALQYMPYIEVVRKLILAVKLAAVKYFVFVGGAGSLVVPGTHESLADYPGFFAAYRKQIAESNAHVCYMEERLGPLGDSLRSYRNARLAERSGTATATDIDTIRTYEHAIRNNDRASDYIKAGRASLLFFEGNSSFPWTFVSPSPLYRPGPRTGRYEVMLDYVPLKGEPKGEDVLDGHLTGISAADLGVAIADEVESRQLIHKHWTASGDLSDDTLYPSYLTAKDI</sequence>
<dbReference type="Pfam" id="PF13460">
    <property type="entry name" value="NAD_binding_10"/>
    <property type="match status" value="1"/>
</dbReference>
<evidence type="ECO:0000313" key="4">
    <source>
        <dbReference type="Proteomes" id="UP000037696"/>
    </source>
</evidence>